<keyword evidence="5" id="KW-1185">Reference proteome</keyword>
<protein>
    <submittedName>
        <fullName evidence="4">Fructuronate reductase</fullName>
        <ecNumber evidence="4">1.1.1.57</ecNumber>
    </submittedName>
</protein>
<dbReference type="Gene3D" id="3.40.50.720">
    <property type="entry name" value="NAD(P)-binding Rossmann-like Domain"/>
    <property type="match status" value="1"/>
</dbReference>
<sequence>MNEKVLNSHTLADISASVTTPDYDRSRIKTGIVHLGIGAFHRAHQAWYTEQVLEDGSDWGIVAASLRSPTVRDQLAPQNYLYSLVEKSNDGEKVRVIGCVQDVYVAPESPRALLDAMTQEGIRVVSLTITEKGYCHHPSSGELNLQHPDIQHDLANPQAPKSALGFIVYALRERMQKGLPGFTLLSCDNLPSNGNVLQRVLFQFADQLEPEFAAWVRENTRCPCTMVDRIVPATTDSDRDALEKLLGVRDNAAVMAEPFSQWVVEDNFLRGRPAWEKAGATFVDDVEVYELIKLRLLNGCHSLLAYSGYLAGFETVADVMQEPAFAALAERFLADEASAAVEAPADFDLAAYRGQLLERFANRALKHRTWQIAMDGSQKIPQRWLGTLRHQLQNGGSIELLCLALACWIRYVSAEDDAGKPIEVSDPLAQELKALCDANAGNPRELAAAFLGFAPVFGEDLQKNEALQQALAAQLELLAKQGVLNTVRMQMKESIT</sequence>
<dbReference type="InterPro" id="IPR013118">
    <property type="entry name" value="Mannitol_DH_C"/>
</dbReference>
<dbReference type="AlphaFoldDB" id="A0A7W4WE60"/>
<feature type="domain" description="Mannitol dehydrogenase N-terminal" evidence="2">
    <location>
        <begin position="31"/>
        <end position="277"/>
    </location>
</feature>
<evidence type="ECO:0000256" key="1">
    <source>
        <dbReference type="ARBA" id="ARBA00023002"/>
    </source>
</evidence>
<accession>A0A7W4WE60</accession>
<reference evidence="4 5" key="1">
    <citation type="submission" date="2020-08" db="EMBL/GenBank/DDBJ databases">
        <title>Genomic Encyclopedia of Type Strains, Phase III (KMG-III): the genomes of soil and plant-associated and newly described type strains.</title>
        <authorList>
            <person name="Whitman W."/>
        </authorList>
    </citation>
    <scope>NUCLEOTIDE SEQUENCE [LARGE SCALE GENOMIC DNA]</scope>
    <source>
        <strain evidence="4 5">CECT 8799</strain>
    </source>
</reference>
<organism evidence="4 5">
    <name type="scientific">Microbulbifer rhizosphaerae</name>
    <dbReference type="NCBI Taxonomy" id="1562603"/>
    <lineage>
        <taxon>Bacteria</taxon>
        <taxon>Pseudomonadati</taxon>
        <taxon>Pseudomonadota</taxon>
        <taxon>Gammaproteobacteria</taxon>
        <taxon>Cellvibrionales</taxon>
        <taxon>Microbulbiferaceae</taxon>
        <taxon>Microbulbifer</taxon>
    </lineage>
</organism>
<dbReference type="Pfam" id="PF01232">
    <property type="entry name" value="Mannitol_dh"/>
    <property type="match status" value="1"/>
</dbReference>
<dbReference type="SUPFAM" id="SSF51735">
    <property type="entry name" value="NAD(P)-binding Rossmann-fold domains"/>
    <property type="match status" value="1"/>
</dbReference>
<evidence type="ECO:0000313" key="4">
    <source>
        <dbReference type="EMBL" id="MBB3062599.1"/>
    </source>
</evidence>
<dbReference type="Gene3D" id="1.10.1040.10">
    <property type="entry name" value="N-(1-d-carboxylethyl)-l-norvaline Dehydrogenase, domain 2"/>
    <property type="match status" value="1"/>
</dbReference>
<dbReference type="InterPro" id="IPR000669">
    <property type="entry name" value="Mannitol_DH"/>
</dbReference>
<gene>
    <name evidence="4" type="ORF">FHS09_003448</name>
</gene>
<dbReference type="SUPFAM" id="SSF48179">
    <property type="entry name" value="6-phosphogluconate dehydrogenase C-terminal domain-like"/>
    <property type="match status" value="1"/>
</dbReference>
<dbReference type="PRINTS" id="PR00084">
    <property type="entry name" value="MTLDHDRGNASE"/>
</dbReference>
<proteinExistence type="predicted"/>
<dbReference type="InterPro" id="IPR008927">
    <property type="entry name" value="6-PGluconate_DH-like_C_sf"/>
</dbReference>
<dbReference type="InterPro" id="IPR036291">
    <property type="entry name" value="NAD(P)-bd_dom_sf"/>
</dbReference>
<name>A0A7W4WE60_9GAMM</name>
<dbReference type="Pfam" id="PF08125">
    <property type="entry name" value="Mannitol_dh_C"/>
    <property type="match status" value="1"/>
</dbReference>
<dbReference type="PANTHER" id="PTHR43362:SF1">
    <property type="entry name" value="MANNITOL DEHYDROGENASE 2-RELATED"/>
    <property type="match status" value="1"/>
</dbReference>
<evidence type="ECO:0000313" key="5">
    <source>
        <dbReference type="Proteomes" id="UP000535937"/>
    </source>
</evidence>
<dbReference type="GO" id="GO:0008866">
    <property type="term" value="F:fructuronate reductase activity"/>
    <property type="evidence" value="ECO:0007669"/>
    <property type="project" value="UniProtKB-EC"/>
</dbReference>
<feature type="domain" description="Mannitol dehydrogenase C-terminal" evidence="3">
    <location>
        <begin position="285"/>
        <end position="477"/>
    </location>
</feature>
<dbReference type="PANTHER" id="PTHR43362">
    <property type="entry name" value="MANNITOL DEHYDROGENASE DSF1-RELATED"/>
    <property type="match status" value="1"/>
</dbReference>
<dbReference type="Proteomes" id="UP000535937">
    <property type="component" value="Unassembled WGS sequence"/>
</dbReference>
<dbReference type="EMBL" id="JACHWZ010000018">
    <property type="protein sequence ID" value="MBB3062599.1"/>
    <property type="molecule type" value="Genomic_DNA"/>
</dbReference>
<dbReference type="EC" id="1.1.1.57" evidence="4"/>
<evidence type="ECO:0000259" key="2">
    <source>
        <dbReference type="Pfam" id="PF01232"/>
    </source>
</evidence>
<dbReference type="InterPro" id="IPR013131">
    <property type="entry name" value="Mannitol_DH_N"/>
</dbReference>
<evidence type="ECO:0000259" key="3">
    <source>
        <dbReference type="Pfam" id="PF08125"/>
    </source>
</evidence>
<dbReference type="InterPro" id="IPR050988">
    <property type="entry name" value="Mannitol_DH/Oxidoreductase"/>
</dbReference>
<dbReference type="InterPro" id="IPR013328">
    <property type="entry name" value="6PGD_dom2"/>
</dbReference>
<comment type="caution">
    <text evidence="4">The sequence shown here is derived from an EMBL/GenBank/DDBJ whole genome shotgun (WGS) entry which is preliminary data.</text>
</comment>
<keyword evidence="1 4" id="KW-0560">Oxidoreductase</keyword>
<dbReference type="RefSeq" id="WP_183462018.1">
    <property type="nucleotide sequence ID" value="NZ_JACHWZ010000018.1"/>
</dbReference>